<accession>A0A6J2GYI1</accession>
<proteinExistence type="inferred from homology"/>
<keyword evidence="4" id="KW-0866">Nonsense-mediated mRNA decay</keyword>
<evidence type="ECO:0000313" key="10">
    <source>
        <dbReference type="RefSeq" id="XP_027580123.1"/>
    </source>
</evidence>
<dbReference type="Pfam" id="PF02854">
    <property type="entry name" value="MIF4G"/>
    <property type="match status" value="1"/>
</dbReference>
<keyword evidence="2" id="KW-0963">Cytoplasm</keyword>
<name>A0A6J2GYI1_9PASS</name>
<dbReference type="GO" id="GO:0000184">
    <property type="term" value="P:nuclear-transcribed mRNA catabolic process, nonsense-mediated decay"/>
    <property type="evidence" value="ECO:0007669"/>
    <property type="project" value="UniProtKB-KW"/>
</dbReference>
<dbReference type="Proteomes" id="UP000504627">
    <property type="component" value="Unplaced"/>
</dbReference>
<feature type="region of interest" description="Disordered" evidence="7">
    <location>
        <begin position="1"/>
        <end position="20"/>
    </location>
</feature>
<gene>
    <name evidence="10" type="primary">CTIF</name>
</gene>
<feature type="compositionally biased region" description="Low complexity" evidence="7">
    <location>
        <begin position="71"/>
        <end position="81"/>
    </location>
</feature>
<dbReference type="InterPro" id="IPR051367">
    <property type="entry name" value="mRNA_TranslReg/HistoneTransl"/>
</dbReference>
<feature type="compositionally biased region" description="Low complexity" evidence="7">
    <location>
        <begin position="94"/>
        <end position="115"/>
    </location>
</feature>
<evidence type="ECO:0000259" key="8">
    <source>
        <dbReference type="SMART" id="SM00543"/>
    </source>
</evidence>
<evidence type="ECO:0000256" key="1">
    <source>
        <dbReference type="ARBA" id="ARBA00004556"/>
    </source>
</evidence>
<dbReference type="PANTHER" id="PTHR23254:SF16">
    <property type="entry name" value="CBP80_20-DEPENDENT TRANSLATION INITIATION FACTOR"/>
    <property type="match status" value="1"/>
</dbReference>
<feature type="compositionally biased region" description="Basic and acidic residues" evidence="7">
    <location>
        <begin position="302"/>
        <end position="322"/>
    </location>
</feature>
<dbReference type="GO" id="GO:0048471">
    <property type="term" value="C:perinuclear region of cytoplasm"/>
    <property type="evidence" value="ECO:0007669"/>
    <property type="project" value="UniProtKB-SubCell"/>
</dbReference>
<feature type="compositionally biased region" description="Basic and acidic residues" evidence="7">
    <location>
        <begin position="43"/>
        <end position="55"/>
    </location>
</feature>
<feature type="region of interest" description="Disordered" evidence="7">
    <location>
        <begin position="227"/>
        <end position="367"/>
    </location>
</feature>
<comment type="similarity">
    <text evidence="5">Belongs to the CTIF family.</text>
</comment>
<dbReference type="InterPro" id="IPR016024">
    <property type="entry name" value="ARM-type_fold"/>
</dbReference>
<dbReference type="PANTHER" id="PTHR23254">
    <property type="entry name" value="EIF4G DOMAIN PROTEIN"/>
    <property type="match status" value="1"/>
</dbReference>
<feature type="compositionally biased region" description="Basic and acidic residues" evidence="7">
    <location>
        <begin position="352"/>
        <end position="367"/>
    </location>
</feature>
<protein>
    <recommendedName>
        <fullName evidence="6">CBP80/20-dependent translation initiation factor</fullName>
    </recommendedName>
</protein>
<evidence type="ECO:0000256" key="3">
    <source>
        <dbReference type="ARBA" id="ARBA00022845"/>
    </source>
</evidence>
<feature type="compositionally biased region" description="Low complexity" evidence="7">
    <location>
        <begin position="1"/>
        <end position="18"/>
    </location>
</feature>
<dbReference type="InParanoid" id="A0A6J2GYI1"/>
<evidence type="ECO:0000256" key="5">
    <source>
        <dbReference type="ARBA" id="ARBA00061426"/>
    </source>
</evidence>
<feature type="domain" description="MIF4G" evidence="8">
    <location>
        <begin position="416"/>
        <end position="617"/>
    </location>
</feature>
<feature type="compositionally biased region" description="Polar residues" evidence="7">
    <location>
        <begin position="56"/>
        <end position="65"/>
    </location>
</feature>
<keyword evidence="3" id="KW-0810">Translation regulation</keyword>
<dbReference type="InterPro" id="IPR003890">
    <property type="entry name" value="MIF4G-like_typ-3"/>
</dbReference>
<feature type="compositionally biased region" description="Basic and acidic residues" evidence="7">
    <location>
        <begin position="82"/>
        <end position="93"/>
    </location>
</feature>
<dbReference type="GO" id="GO:0008494">
    <property type="term" value="F:translation activator activity"/>
    <property type="evidence" value="ECO:0007669"/>
    <property type="project" value="TreeGrafter"/>
</dbReference>
<dbReference type="GO" id="GO:0003743">
    <property type="term" value="F:translation initiation factor activity"/>
    <property type="evidence" value="ECO:0007669"/>
    <property type="project" value="UniProtKB-KW"/>
</dbReference>
<dbReference type="SMART" id="SM00543">
    <property type="entry name" value="MIF4G"/>
    <property type="match status" value="1"/>
</dbReference>
<dbReference type="RefSeq" id="XP_027580123.1">
    <property type="nucleotide sequence ID" value="XM_027724322.2"/>
</dbReference>
<dbReference type="GO" id="GO:0005829">
    <property type="term" value="C:cytosol"/>
    <property type="evidence" value="ECO:0007669"/>
    <property type="project" value="TreeGrafter"/>
</dbReference>
<evidence type="ECO:0000256" key="4">
    <source>
        <dbReference type="ARBA" id="ARBA00023161"/>
    </source>
</evidence>
<dbReference type="GeneID" id="113989581"/>
<evidence type="ECO:0000256" key="7">
    <source>
        <dbReference type="SAM" id="MobiDB-lite"/>
    </source>
</evidence>
<keyword evidence="10" id="KW-0648">Protein biosynthesis</keyword>
<sequence length="638" mass="72640">MENSSVASASSEAGSSRSQEIEELERFIDSYVLEYQVQGLLTDKTEGDGESEKTQSHVSQWTADCSEQLDGSCSPSRGKGSSSHEHNQEEWDHSSSGSTGSQPGSGSRQGSGSRSGSHRRSSQFRQSTKNGNKESNLDMLGTDIWAANTFDSFSGATWDLQPEKLDFTQFHRKLRNTSKHPLPHIDREGLGKGKYEDGDSINLNDIEKVLPVWQGYHPLPHEAEIAHTKKLFRRRRNDRRRQQRLPSGNKSQQHADHQQGGTKHNRDHQKVYQGGQAPHSSGRTGHHGYSQNRRWHHNQKHSPNDKETHRNTKETENLKIEDTSACTVHIPTEAPRGPEAVEKQPQQYTPESETKRKDSIHERIGERPKINLLQSSKDRLRRRLKEKTPCLSLFTDQDEVTVETTDPEKNKMDKLIEILNSMRNNSSDVDSKLTTFMEEAQNSTNSEEMLGEIVKTIYQKAVTDRSFASTAAKLCDKMALFMVEGTKFRSLLLNMLQKDFTMREELQQRDVERWLGFITFLCEVFGTMRSSTGEPFRVLVCPIYTCLRELLQSQDVKEDAVLCCSMELQSTGRLLEEQLPEMMTELLAIARDKMLCPSESMLTRSLLLEVIELHANNWNPLTPTITQYYNKTIQKLTA</sequence>
<dbReference type="AlphaFoldDB" id="A0A6J2GYI1"/>
<organism evidence="9 10">
    <name type="scientific">Pipra filicauda</name>
    <name type="common">Wire-tailed manakin</name>
    <dbReference type="NCBI Taxonomy" id="649802"/>
    <lineage>
        <taxon>Eukaryota</taxon>
        <taxon>Metazoa</taxon>
        <taxon>Chordata</taxon>
        <taxon>Craniata</taxon>
        <taxon>Vertebrata</taxon>
        <taxon>Euteleostomi</taxon>
        <taxon>Archelosauria</taxon>
        <taxon>Archosauria</taxon>
        <taxon>Dinosauria</taxon>
        <taxon>Saurischia</taxon>
        <taxon>Theropoda</taxon>
        <taxon>Coelurosauria</taxon>
        <taxon>Aves</taxon>
        <taxon>Neognathae</taxon>
        <taxon>Neoaves</taxon>
        <taxon>Telluraves</taxon>
        <taxon>Australaves</taxon>
        <taxon>Passeriformes</taxon>
        <taxon>Pipridae</taxon>
        <taxon>Pipra</taxon>
    </lineage>
</organism>
<evidence type="ECO:0000256" key="6">
    <source>
        <dbReference type="ARBA" id="ARBA00074443"/>
    </source>
</evidence>
<evidence type="ECO:0000256" key="2">
    <source>
        <dbReference type="ARBA" id="ARBA00022490"/>
    </source>
</evidence>
<dbReference type="Gene3D" id="1.25.40.180">
    <property type="match status" value="1"/>
</dbReference>
<dbReference type="GO" id="GO:0006446">
    <property type="term" value="P:regulation of translational initiation"/>
    <property type="evidence" value="ECO:0007669"/>
    <property type="project" value="TreeGrafter"/>
</dbReference>
<dbReference type="SUPFAM" id="SSF48371">
    <property type="entry name" value="ARM repeat"/>
    <property type="match status" value="1"/>
</dbReference>
<feature type="region of interest" description="Disordered" evidence="7">
    <location>
        <begin position="43"/>
        <end position="136"/>
    </location>
</feature>
<feature type="compositionally biased region" description="Basic residues" evidence="7">
    <location>
        <begin position="228"/>
        <end position="243"/>
    </location>
</feature>
<evidence type="ECO:0000313" key="9">
    <source>
        <dbReference type="Proteomes" id="UP000504627"/>
    </source>
</evidence>
<keyword evidence="9" id="KW-1185">Reference proteome</keyword>
<dbReference type="GO" id="GO:0003723">
    <property type="term" value="F:RNA binding"/>
    <property type="evidence" value="ECO:0007669"/>
    <property type="project" value="InterPro"/>
</dbReference>
<dbReference type="CTD" id="9811"/>
<dbReference type="FunFam" id="1.25.40.180:FF:000019">
    <property type="entry name" value="CBP80/20-dependent translation initiation factor isoform X2"/>
    <property type="match status" value="1"/>
</dbReference>
<keyword evidence="10" id="KW-0396">Initiation factor</keyword>
<reference evidence="10" key="1">
    <citation type="submission" date="2025-08" db="UniProtKB">
        <authorList>
            <consortium name="RefSeq"/>
        </authorList>
    </citation>
    <scope>IDENTIFICATION</scope>
    <source>
        <tissue evidence="10">Muscle</tissue>
    </source>
</reference>
<comment type="subcellular location">
    <subcellularLocation>
        <location evidence="1">Cytoplasm</location>
        <location evidence="1">Perinuclear region</location>
    </subcellularLocation>
</comment>